<dbReference type="PANTHER" id="PTHR27005:SF521">
    <property type="entry name" value="WALL-ASSOCIATED RECEPTOR KINASE-LIKE 6"/>
    <property type="match status" value="1"/>
</dbReference>
<dbReference type="Proteomes" id="UP000187203">
    <property type="component" value="Unassembled WGS sequence"/>
</dbReference>
<keyword evidence="2" id="KW-0067">ATP-binding</keyword>
<dbReference type="PROSITE" id="PS00108">
    <property type="entry name" value="PROTEIN_KINASE_ST"/>
    <property type="match status" value="1"/>
</dbReference>
<proteinExistence type="predicted"/>
<reference evidence="7" key="1">
    <citation type="submission" date="2013-09" db="EMBL/GenBank/DDBJ databases">
        <title>Corchorus olitorius genome sequencing.</title>
        <authorList>
            <person name="Alam M."/>
            <person name="Haque M.S."/>
            <person name="Islam M.S."/>
            <person name="Emdad E.M."/>
            <person name="Islam M.M."/>
            <person name="Ahmed B."/>
            <person name="Halim A."/>
            <person name="Hossen Q.M.M."/>
            <person name="Hossain M.Z."/>
            <person name="Ahmed R."/>
            <person name="Khan M.M."/>
            <person name="Islam R."/>
            <person name="Rashid M.M."/>
            <person name="Khan S.A."/>
            <person name="Rahman M.S."/>
            <person name="Alam M."/>
            <person name="Yahiya A.S."/>
            <person name="Khan M.S."/>
            <person name="Azam M.S."/>
            <person name="Haque T."/>
            <person name="Lashkar M.Z.H."/>
            <person name="Akhand A.I."/>
            <person name="Morshed G."/>
            <person name="Roy S."/>
            <person name="Uddin K.S."/>
            <person name="Rabeya T."/>
            <person name="Hossain A.S."/>
            <person name="Chowdhury A."/>
            <person name="Snigdha A.R."/>
            <person name="Mortoza M.S."/>
            <person name="Matin S.A."/>
            <person name="Hoque S.M.E."/>
            <person name="Islam M.K."/>
            <person name="Roy D.K."/>
            <person name="Haider R."/>
            <person name="Moosa M.M."/>
            <person name="Elias S.M."/>
            <person name="Hasan A.M."/>
            <person name="Jahan S."/>
            <person name="Shafiuddin M."/>
            <person name="Mahmood N."/>
            <person name="Shommy N.S."/>
        </authorList>
    </citation>
    <scope>NUCLEOTIDE SEQUENCE [LARGE SCALE GENOMIC DNA]</scope>
    <source>
        <strain evidence="7">cv. O-4</strain>
    </source>
</reference>
<organism evidence="6 7">
    <name type="scientific">Corchorus olitorius</name>
    <dbReference type="NCBI Taxonomy" id="93759"/>
    <lineage>
        <taxon>Eukaryota</taxon>
        <taxon>Viridiplantae</taxon>
        <taxon>Streptophyta</taxon>
        <taxon>Embryophyta</taxon>
        <taxon>Tracheophyta</taxon>
        <taxon>Spermatophyta</taxon>
        <taxon>Magnoliopsida</taxon>
        <taxon>eudicotyledons</taxon>
        <taxon>Gunneridae</taxon>
        <taxon>Pentapetalae</taxon>
        <taxon>rosids</taxon>
        <taxon>malvids</taxon>
        <taxon>Malvales</taxon>
        <taxon>Malvaceae</taxon>
        <taxon>Grewioideae</taxon>
        <taxon>Apeibeae</taxon>
        <taxon>Corchorus</taxon>
    </lineage>
</organism>
<dbReference type="SMART" id="SM00220">
    <property type="entry name" value="S_TKc"/>
    <property type="match status" value="1"/>
</dbReference>
<comment type="catalytic activity">
    <reaction evidence="3">
        <text>L-seryl-[protein] + ATP = O-phospho-L-seryl-[protein] + ADP + H(+)</text>
        <dbReference type="Rhea" id="RHEA:17989"/>
        <dbReference type="Rhea" id="RHEA-COMP:9863"/>
        <dbReference type="Rhea" id="RHEA-COMP:11604"/>
        <dbReference type="ChEBI" id="CHEBI:15378"/>
        <dbReference type="ChEBI" id="CHEBI:29999"/>
        <dbReference type="ChEBI" id="CHEBI:30616"/>
        <dbReference type="ChEBI" id="CHEBI:83421"/>
        <dbReference type="ChEBI" id="CHEBI:456216"/>
    </reaction>
</comment>
<sequence>MSLSLINGTLFQIIHDQSEEFPLTWDMHLRIIIEVANALSYLHSTASVPIYHRDIKSKNILLDDKYRAKVTDFGISKSIALDQTQLTTRVQGTFGYLDPEYFQSNQFTEKSDVYSFGVAVAELLTGQKPSSCTQSDEELRSLVPFFLLSMKEKSLFDILDPRVKHDGPQEEIIIVIKLAKRCLNLIGKKRPTMKKVVMVLEWIRESKHDNFVPHISDADENSEDDRTEPWTIVSCPTTSIYLCSTIV</sequence>
<dbReference type="AlphaFoldDB" id="A0A1R3GQJ5"/>
<accession>A0A1R3GQJ5</accession>
<evidence type="ECO:0000256" key="3">
    <source>
        <dbReference type="ARBA" id="ARBA00047558"/>
    </source>
</evidence>
<dbReference type="InterPro" id="IPR045274">
    <property type="entry name" value="WAK-like"/>
</dbReference>
<dbReference type="PROSITE" id="PS50011">
    <property type="entry name" value="PROTEIN_KINASE_DOM"/>
    <property type="match status" value="1"/>
</dbReference>
<evidence type="ECO:0000256" key="2">
    <source>
        <dbReference type="ARBA" id="ARBA00022840"/>
    </source>
</evidence>
<dbReference type="PIRSF" id="PIRSF000654">
    <property type="entry name" value="Integrin-linked_kinase"/>
    <property type="match status" value="1"/>
</dbReference>
<dbReference type="GO" id="GO:0005886">
    <property type="term" value="C:plasma membrane"/>
    <property type="evidence" value="ECO:0007669"/>
    <property type="project" value="TreeGrafter"/>
</dbReference>
<dbReference type="PANTHER" id="PTHR27005">
    <property type="entry name" value="WALL-ASSOCIATED RECEPTOR KINASE-LIKE 21"/>
    <property type="match status" value="1"/>
</dbReference>
<dbReference type="InterPro" id="IPR011009">
    <property type="entry name" value="Kinase-like_dom_sf"/>
</dbReference>
<dbReference type="Gene3D" id="1.10.510.10">
    <property type="entry name" value="Transferase(Phosphotransferase) domain 1"/>
    <property type="match status" value="1"/>
</dbReference>
<evidence type="ECO:0000256" key="4">
    <source>
        <dbReference type="ARBA" id="ARBA00047951"/>
    </source>
</evidence>
<evidence type="ECO:0000256" key="1">
    <source>
        <dbReference type="ARBA" id="ARBA00022741"/>
    </source>
</evidence>
<dbReference type="STRING" id="93759.A0A1R3GQJ5"/>
<evidence type="ECO:0000313" key="6">
    <source>
        <dbReference type="EMBL" id="OMO60331.1"/>
    </source>
</evidence>
<dbReference type="GO" id="GO:0005524">
    <property type="term" value="F:ATP binding"/>
    <property type="evidence" value="ECO:0007669"/>
    <property type="project" value="UniProtKB-KW"/>
</dbReference>
<dbReference type="OrthoDB" id="4062651at2759"/>
<feature type="domain" description="Protein kinase" evidence="5">
    <location>
        <begin position="1"/>
        <end position="203"/>
    </location>
</feature>
<comment type="caution">
    <text evidence="6">The sequence shown here is derived from an EMBL/GenBank/DDBJ whole genome shotgun (WGS) entry which is preliminary data.</text>
</comment>
<comment type="catalytic activity">
    <reaction evidence="4">
        <text>L-threonyl-[protein] + ATP = O-phospho-L-threonyl-[protein] + ADP + H(+)</text>
        <dbReference type="Rhea" id="RHEA:46608"/>
        <dbReference type="Rhea" id="RHEA-COMP:11060"/>
        <dbReference type="Rhea" id="RHEA-COMP:11605"/>
        <dbReference type="ChEBI" id="CHEBI:15378"/>
        <dbReference type="ChEBI" id="CHEBI:30013"/>
        <dbReference type="ChEBI" id="CHEBI:30616"/>
        <dbReference type="ChEBI" id="CHEBI:61977"/>
        <dbReference type="ChEBI" id="CHEBI:456216"/>
    </reaction>
</comment>
<evidence type="ECO:0000259" key="5">
    <source>
        <dbReference type="PROSITE" id="PS50011"/>
    </source>
</evidence>
<dbReference type="SUPFAM" id="SSF56112">
    <property type="entry name" value="Protein kinase-like (PK-like)"/>
    <property type="match status" value="1"/>
</dbReference>
<keyword evidence="1" id="KW-0547">Nucleotide-binding</keyword>
<dbReference type="GO" id="GO:0007166">
    <property type="term" value="P:cell surface receptor signaling pathway"/>
    <property type="evidence" value="ECO:0007669"/>
    <property type="project" value="InterPro"/>
</dbReference>
<dbReference type="FunFam" id="1.10.510.10:FF:000084">
    <property type="entry name" value="Wall-associated receptor kinase 2"/>
    <property type="match status" value="1"/>
</dbReference>
<dbReference type="Pfam" id="PF00069">
    <property type="entry name" value="Pkinase"/>
    <property type="match status" value="1"/>
</dbReference>
<dbReference type="InterPro" id="IPR008271">
    <property type="entry name" value="Ser/Thr_kinase_AS"/>
</dbReference>
<evidence type="ECO:0000313" key="7">
    <source>
        <dbReference type="Proteomes" id="UP000187203"/>
    </source>
</evidence>
<dbReference type="GO" id="GO:0004674">
    <property type="term" value="F:protein serine/threonine kinase activity"/>
    <property type="evidence" value="ECO:0007669"/>
    <property type="project" value="TreeGrafter"/>
</dbReference>
<gene>
    <name evidence="6" type="ORF">COLO4_33858</name>
</gene>
<dbReference type="InterPro" id="IPR000719">
    <property type="entry name" value="Prot_kinase_dom"/>
</dbReference>
<protein>
    <recommendedName>
        <fullName evidence="5">Protein kinase domain-containing protein</fullName>
    </recommendedName>
</protein>
<keyword evidence="7" id="KW-1185">Reference proteome</keyword>
<name>A0A1R3GQJ5_9ROSI</name>
<dbReference type="EMBL" id="AWUE01021913">
    <property type="protein sequence ID" value="OMO60331.1"/>
    <property type="molecule type" value="Genomic_DNA"/>
</dbReference>